<evidence type="ECO:0000313" key="1">
    <source>
        <dbReference type="EMBL" id="SFV72340.1"/>
    </source>
</evidence>
<reference evidence="2" key="1">
    <citation type="submission" date="2016-10" db="EMBL/GenBank/DDBJ databases">
        <authorList>
            <person name="Wegmann U."/>
        </authorList>
    </citation>
    <scope>NUCLEOTIDE SEQUENCE [LARGE SCALE GENOMIC DNA]</scope>
</reference>
<protein>
    <recommendedName>
        <fullName evidence="3">Phage protein</fullName>
    </recommendedName>
</protein>
<dbReference type="Proteomes" id="UP000186323">
    <property type="component" value="Chromosome I"/>
</dbReference>
<proteinExistence type="predicted"/>
<keyword evidence="2" id="KW-1185">Reference proteome</keyword>
<dbReference type="OrthoDB" id="5462978at2"/>
<gene>
    <name evidence="1" type="ORF">DESPIGER_0450</name>
</gene>
<name>A0A1K1LC87_9BACT</name>
<evidence type="ECO:0008006" key="3">
    <source>
        <dbReference type="Google" id="ProtNLM"/>
    </source>
</evidence>
<dbReference type="EMBL" id="LT630450">
    <property type="protein sequence ID" value="SFV72340.1"/>
    <property type="molecule type" value="Genomic_DNA"/>
</dbReference>
<sequence>MNEGLLGKYTFGGERAATDDHPTVIHYLPLAASVSEKLDVGLLLKAVDVYGATAVVGAENTGVTAASVTLETLAAKVNNVPGAYVFTYDSAWKLDGSPATITEYGVSLTGEPASGDTVTVTLAVADVTYEPALAVDAAEPCAVVDLPCDPTGESGEKSVAAVVHGTVKTRVLKTGDGVPPTGGQIAALARHGVFAV</sequence>
<dbReference type="KEGG" id="dpg:DESPIGER_0450"/>
<dbReference type="RefSeq" id="WP_072332532.1">
    <property type="nucleotide sequence ID" value="NZ_LT630450.1"/>
</dbReference>
<accession>A0A1K1LC87</accession>
<dbReference type="AlphaFoldDB" id="A0A1K1LC87"/>
<organism evidence="1 2">
    <name type="scientific">Desulfovibrio piger</name>
    <dbReference type="NCBI Taxonomy" id="901"/>
    <lineage>
        <taxon>Bacteria</taxon>
        <taxon>Pseudomonadati</taxon>
        <taxon>Thermodesulfobacteriota</taxon>
        <taxon>Desulfovibrionia</taxon>
        <taxon>Desulfovibrionales</taxon>
        <taxon>Desulfovibrionaceae</taxon>
        <taxon>Desulfovibrio</taxon>
    </lineage>
</organism>
<evidence type="ECO:0000313" key="2">
    <source>
        <dbReference type="Proteomes" id="UP000186323"/>
    </source>
</evidence>